<proteinExistence type="predicted"/>
<accession>A0ABV0LNC4</accession>
<feature type="region of interest" description="Disordered" evidence="1">
    <location>
        <begin position="42"/>
        <end position="74"/>
    </location>
</feature>
<name>A0ABV0LNC4_9PSEU</name>
<sequence length="74" mass="8305">MTEAVNAAGTDFLEEVAVGIQRKDERHSEKLVDEISEGFNRAVGEKKTEDEAPKPRFVITGDARATPPPRRRQR</sequence>
<dbReference type="RefSeq" id="WP_348955021.1">
    <property type="nucleotide sequence ID" value="NZ_JBDZYD010000013.1"/>
</dbReference>
<gene>
    <name evidence="2" type="ORF">ABJI51_32380</name>
</gene>
<protein>
    <submittedName>
        <fullName evidence="2">Uncharacterized protein</fullName>
    </submittedName>
</protein>
<evidence type="ECO:0000313" key="2">
    <source>
        <dbReference type="EMBL" id="MEQ0563800.1"/>
    </source>
</evidence>
<comment type="caution">
    <text evidence="2">The sequence shown here is derived from an EMBL/GenBank/DDBJ whole genome shotgun (WGS) entry which is preliminary data.</text>
</comment>
<organism evidence="2 3">
    <name type="scientific">Amycolatopsis melonis</name>
    <dbReference type="NCBI Taxonomy" id="3156488"/>
    <lineage>
        <taxon>Bacteria</taxon>
        <taxon>Bacillati</taxon>
        <taxon>Actinomycetota</taxon>
        <taxon>Actinomycetes</taxon>
        <taxon>Pseudonocardiales</taxon>
        <taxon>Pseudonocardiaceae</taxon>
        <taxon>Amycolatopsis</taxon>
    </lineage>
</organism>
<dbReference type="Proteomes" id="UP001440984">
    <property type="component" value="Unassembled WGS sequence"/>
</dbReference>
<dbReference type="EMBL" id="JBDZYD010000013">
    <property type="protein sequence ID" value="MEQ0563800.1"/>
    <property type="molecule type" value="Genomic_DNA"/>
</dbReference>
<evidence type="ECO:0000256" key="1">
    <source>
        <dbReference type="SAM" id="MobiDB-lite"/>
    </source>
</evidence>
<evidence type="ECO:0000313" key="3">
    <source>
        <dbReference type="Proteomes" id="UP001440984"/>
    </source>
</evidence>
<feature type="compositionally biased region" description="Basic and acidic residues" evidence="1">
    <location>
        <begin position="43"/>
        <end position="54"/>
    </location>
</feature>
<reference evidence="2 3" key="1">
    <citation type="submission" date="2024-05" db="EMBL/GenBank/DDBJ databases">
        <authorList>
            <person name="Zhao H."/>
            <person name="Xu Y."/>
            <person name="Lin S."/>
            <person name="Spain J.C."/>
            <person name="Zhou N.-Y."/>
        </authorList>
    </citation>
    <scope>NUCLEOTIDE SEQUENCE [LARGE SCALE GENOMIC DNA]</scope>
    <source>
        <strain evidence="2 3">NEAU-NG30</strain>
    </source>
</reference>
<keyword evidence="3" id="KW-1185">Reference proteome</keyword>